<evidence type="ECO:0000313" key="1">
    <source>
        <dbReference type="EMBL" id="QOV92416.1"/>
    </source>
</evidence>
<dbReference type="InterPro" id="IPR021889">
    <property type="entry name" value="DUF3500"/>
</dbReference>
<protein>
    <submittedName>
        <fullName evidence="1">DUF3500 domain-containing protein</fullName>
    </submittedName>
</protein>
<sequence>MFGAAASAGLFDLVVGRTASAADAVASTTGGGVKVASSETLVAQLYGSLKEEQKKILCFPFDHPLRLKVDNNWTIVKQTMKEALTPDQCDLVKQIFMGLHSPEYAQKVFDQVEHDGSGEGSFSAECAMAMFGEPNASASDAAKNKFEFVLTGRHCTRRCDGNSVEGAAFGGPIFYGHAAQGFNEKPDHPKNAYWYQALRANEVYKALDGKQQKIALLDTPRKEDHTNTVKLTGKKQGLPGIPMSELSKDQQGLVKKVLDDLLAPFRKADADEAMKLVEAGGMENLHMAFFKAGDLGNDGIWDVWQVEGPNMVWYFRGAPHVHTWVNIRDPNVKA</sequence>
<accession>A0A7M2X3S3</accession>
<dbReference type="EMBL" id="CP063458">
    <property type="protein sequence ID" value="QOV92416.1"/>
    <property type="molecule type" value="Genomic_DNA"/>
</dbReference>
<gene>
    <name evidence="1" type="ORF">IPV69_12540</name>
</gene>
<dbReference type="Pfam" id="PF12006">
    <property type="entry name" value="DUF3500"/>
    <property type="match status" value="1"/>
</dbReference>
<proteinExistence type="predicted"/>
<evidence type="ECO:0000313" key="2">
    <source>
        <dbReference type="Proteomes" id="UP000593765"/>
    </source>
</evidence>
<keyword evidence="2" id="KW-1185">Reference proteome</keyword>
<organism evidence="1 2">
    <name type="scientific">Humisphaera borealis</name>
    <dbReference type="NCBI Taxonomy" id="2807512"/>
    <lineage>
        <taxon>Bacteria</taxon>
        <taxon>Pseudomonadati</taxon>
        <taxon>Planctomycetota</taxon>
        <taxon>Phycisphaerae</taxon>
        <taxon>Tepidisphaerales</taxon>
        <taxon>Tepidisphaeraceae</taxon>
        <taxon>Humisphaera</taxon>
    </lineage>
</organism>
<dbReference type="AlphaFoldDB" id="A0A7M2X3S3"/>
<reference evidence="1 2" key="1">
    <citation type="submission" date="2020-10" db="EMBL/GenBank/DDBJ databases">
        <title>Wide distribution of Phycisphaera-like planctomycetes from WD2101 soil group in peatlands and genome analysis of the first cultivated representative.</title>
        <authorList>
            <person name="Dedysh S.N."/>
            <person name="Beletsky A.V."/>
            <person name="Ivanova A."/>
            <person name="Kulichevskaya I.S."/>
            <person name="Suzina N.E."/>
            <person name="Philippov D.A."/>
            <person name="Rakitin A.L."/>
            <person name="Mardanov A.V."/>
            <person name="Ravin N.V."/>
        </authorList>
    </citation>
    <scope>NUCLEOTIDE SEQUENCE [LARGE SCALE GENOMIC DNA]</scope>
    <source>
        <strain evidence="1 2">M1803</strain>
    </source>
</reference>
<dbReference type="KEGG" id="hbs:IPV69_12540"/>
<name>A0A7M2X3S3_9BACT</name>
<dbReference type="Proteomes" id="UP000593765">
    <property type="component" value="Chromosome"/>
</dbReference>